<dbReference type="Proteomes" id="UP001321492">
    <property type="component" value="Unassembled WGS sequence"/>
</dbReference>
<gene>
    <name evidence="2" type="ORF">QNA08_09905</name>
</gene>
<reference evidence="2 3" key="1">
    <citation type="submission" date="2023-05" db="EMBL/GenBank/DDBJ databases">
        <title>Chelatococcus sp. nov., a moderately thermophilic bacterium isolated from hot spring microbial mat.</title>
        <authorList>
            <person name="Hu C.-J."/>
            <person name="Li W.-J."/>
        </authorList>
    </citation>
    <scope>NUCLEOTIDE SEQUENCE [LARGE SCALE GENOMIC DNA]</scope>
    <source>
        <strain evidence="2 3">SYSU G07232</strain>
    </source>
</reference>
<comment type="caution">
    <text evidence="2">The sequence shown here is derived from an EMBL/GenBank/DDBJ whole genome shotgun (WGS) entry which is preliminary data.</text>
</comment>
<feature type="signal peptide" evidence="1">
    <location>
        <begin position="1"/>
        <end position="20"/>
    </location>
</feature>
<feature type="chain" id="PRO_5045526587" evidence="1">
    <location>
        <begin position="21"/>
        <end position="80"/>
    </location>
</feature>
<keyword evidence="1" id="KW-0732">Signal</keyword>
<accession>A0ABT7AGR9</accession>
<sequence>MIRLLTLAAAVSLGLSPAFAFHCPADMAKIDNAVKTAQLSDAQKKEVAEYRAQGETLHKAGKHQESIDTLAKAMKILKIQ</sequence>
<dbReference type="EMBL" id="JASJEV010000005">
    <property type="protein sequence ID" value="MDJ1158548.1"/>
    <property type="molecule type" value="Genomic_DNA"/>
</dbReference>
<protein>
    <submittedName>
        <fullName evidence="2">Uncharacterized protein</fullName>
    </submittedName>
</protein>
<organism evidence="2 3">
    <name type="scientific">Chelatococcus albus</name>
    <dbReference type="NCBI Taxonomy" id="3047466"/>
    <lineage>
        <taxon>Bacteria</taxon>
        <taxon>Pseudomonadati</taxon>
        <taxon>Pseudomonadota</taxon>
        <taxon>Alphaproteobacteria</taxon>
        <taxon>Hyphomicrobiales</taxon>
        <taxon>Chelatococcaceae</taxon>
        <taxon>Chelatococcus</taxon>
    </lineage>
</organism>
<dbReference type="RefSeq" id="WP_283740537.1">
    <property type="nucleotide sequence ID" value="NZ_JASJEV010000005.1"/>
</dbReference>
<keyword evidence="3" id="KW-1185">Reference proteome</keyword>
<evidence type="ECO:0000256" key="1">
    <source>
        <dbReference type="SAM" id="SignalP"/>
    </source>
</evidence>
<evidence type="ECO:0000313" key="2">
    <source>
        <dbReference type="EMBL" id="MDJ1158548.1"/>
    </source>
</evidence>
<name>A0ABT7AGR9_9HYPH</name>
<proteinExistence type="predicted"/>
<evidence type="ECO:0000313" key="3">
    <source>
        <dbReference type="Proteomes" id="UP001321492"/>
    </source>
</evidence>